<reference evidence="7" key="4">
    <citation type="submission" date="2025-09" db="UniProtKB">
        <authorList>
            <consortium name="Ensembl"/>
        </authorList>
    </citation>
    <scope>IDENTIFICATION</scope>
</reference>
<sequence>QNYLLAANYIEDARFGRTMDYNIDKESLLNYRRYSRRLLQWGTVIFMWWLLLIGLFEDPAVPGLALPYWATMLMEVFCLVVICLRMYQLSTFVPRRSLLTDPKNIVIALTIVVTVMDMIIYIGMINSPLKGSAIRVSRVVRPLFMINMNESRQVRRAFRNIRNTVPEIINVLILFFFSIALFTLLAFKLFQLRDLYYRGGEPYFRNYWDSFFDLYVLVTTANSPDVMMPAYDDSPWFALFFIAYIVINTYIFMNLFLAVIYNSYRAHLKTEIRSAVLWKRKKLENAFEILKDTMPGEKEAVTYNSWIMVMKNLTYPPSFPKISLFWEVLHNRNADGGIELKQFLQLANLMNVYVVEDQSAVNIFVKWAPEVYASRPSKFVRKCVQHWTFVYLFDLLILMNAVCIAFDWESTEWFFLSIFIVEILLRMYTLGPKEYFSFSRFWNWFDFIIITSAFIATVIEASLDELAQFPREALDFLMVMRCLRLVKIVGNIDRFRIIVMTIVNIAPSLLTYGIVLLMLYYAFAIVGMECFGGKIKFTPNTTASENNCNNTKLEGSEFLRMGYCNNNFNDILHSLVTLVELTVVNQWHNILLSYSLVTSKAARVYFIFFHLIVVILIMNIIVAFVLEAFILEYQLSKTTIETAVEKTIQQLGLNSNDHIADVNHDKTELINEFDVGDNDQYSGKREPHRKETPKIRFRINQGHKNIEVLLQRMFEGELEGEGFEFANAEEPMTLDGVTGNSVTV</sequence>
<dbReference type="InterPro" id="IPR027359">
    <property type="entry name" value="Volt_channel_dom_sf"/>
</dbReference>
<feature type="transmembrane region" description="Helical" evidence="5">
    <location>
        <begin position="38"/>
        <end position="56"/>
    </location>
</feature>
<dbReference type="Pfam" id="PF00520">
    <property type="entry name" value="Ion_trans"/>
    <property type="match status" value="2"/>
</dbReference>
<feature type="transmembrane region" description="Helical" evidence="5">
    <location>
        <begin position="413"/>
        <end position="429"/>
    </location>
</feature>
<dbReference type="OMA" id="EVVFDMY"/>
<dbReference type="Gene3D" id="1.20.120.350">
    <property type="entry name" value="Voltage-gated potassium channels. Chain C"/>
    <property type="match status" value="1"/>
</dbReference>
<evidence type="ECO:0000256" key="3">
    <source>
        <dbReference type="ARBA" id="ARBA00022989"/>
    </source>
</evidence>
<evidence type="ECO:0000256" key="4">
    <source>
        <dbReference type="ARBA" id="ARBA00023136"/>
    </source>
</evidence>
<feature type="transmembrane region" description="Helical" evidence="5">
    <location>
        <begin position="497"/>
        <end position="523"/>
    </location>
</feature>
<feature type="transmembrane region" description="Helical" evidence="5">
    <location>
        <begin position="211"/>
        <end position="231"/>
    </location>
</feature>
<reference evidence="7" key="3">
    <citation type="submission" date="2025-08" db="UniProtKB">
        <authorList>
            <consortium name="Ensembl"/>
        </authorList>
    </citation>
    <scope>IDENTIFICATION</scope>
</reference>
<dbReference type="InterPro" id="IPR005821">
    <property type="entry name" value="Ion_trans_dom"/>
</dbReference>
<dbReference type="AlphaFoldDB" id="H2XPE2"/>
<dbReference type="PANTHER" id="PTHR46726">
    <property type="entry name" value="TWO PORE CHANNEL 3"/>
    <property type="match status" value="1"/>
</dbReference>
<accession>H2XPE2</accession>
<feature type="transmembrane region" description="Helical" evidence="5">
    <location>
        <begin position="604"/>
        <end position="630"/>
    </location>
</feature>
<dbReference type="GeneTree" id="ENSGT00940000162755"/>
<keyword evidence="2 5" id="KW-0812">Transmembrane</keyword>
<dbReference type="STRING" id="7719.ENSCINP00000031525"/>
<reference evidence="7" key="2">
    <citation type="journal article" date="2008" name="Genome Biol.">
        <title>Improved genome assembly and evidence-based global gene model set for the chordate Ciona intestinalis: new insight into intron and operon populations.</title>
        <authorList>
            <person name="Satou Y."/>
            <person name="Mineta K."/>
            <person name="Ogasawara M."/>
            <person name="Sasakura Y."/>
            <person name="Shoguchi E."/>
            <person name="Ueno K."/>
            <person name="Yamada L."/>
            <person name="Matsumoto J."/>
            <person name="Wasserscheid J."/>
            <person name="Dewar K."/>
            <person name="Wiley G.B."/>
            <person name="Macmil S.L."/>
            <person name="Roe B.A."/>
            <person name="Zeller R.W."/>
            <person name="Hastings K.E."/>
            <person name="Lemaire P."/>
            <person name="Lindquist E."/>
            <person name="Endo T."/>
            <person name="Hotta K."/>
            <person name="Inaba K."/>
        </authorList>
    </citation>
    <scope>NUCLEOTIDE SEQUENCE [LARGE SCALE GENOMIC DNA]</scope>
    <source>
        <strain evidence="7">wild type</strain>
    </source>
</reference>
<evidence type="ECO:0000256" key="1">
    <source>
        <dbReference type="ARBA" id="ARBA00004141"/>
    </source>
</evidence>
<dbReference type="Gene3D" id="1.10.287.70">
    <property type="match status" value="2"/>
</dbReference>
<feature type="transmembrane region" description="Helical" evidence="5">
    <location>
        <begin position="441"/>
        <end position="461"/>
    </location>
</feature>
<dbReference type="GO" id="GO:0001508">
    <property type="term" value="P:action potential"/>
    <property type="evidence" value="ECO:0000318"/>
    <property type="project" value="GO_Central"/>
</dbReference>
<keyword evidence="8" id="KW-1185">Reference proteome</keyword>
<dbReference type="GO" id="GO:0005248">
    <property type="term" value="F:voltage-gated sodium channel activity"/>
    <property type="evidence" value="ECO:0000318"/>
    <property type="project" value="GO_Central"/>
</dbReference>
<feature type="transmembrane region" description="Helical" evidence="5">
    <location>
        <begin position="388"/>
        <end position="407"/>
    </location>
</feature>
<dbReference type="Ensembl" id="ENSCINT00000037025.1">
    <property type="protein sequence ID" value="ENSCINP00000031525.1"/>
    <property type="gene ID" value="ENSCING00000020118.1"/>
</dbReference>
<keyword evidence="3 5" id="KW-1133">Transmembrane helix</keyword>
<organism evidence="7 8">
    <name type="scientific">Ciona intestinalis</name>
    <name type="common">Transparent sea squirt</name>
    <name type="synonym">Ascidia intestinalis</name>
    <dbReference type="NCBI Taxonomy" id="7719"/>
    <lineage>
        <taxon>Eukaryota</taxon>
        <taxon>Metazoa</taxon>
        <taxon>Chordata</taxon>
        <taxon>Tunicata</taxon>
        <taxon>Ascidiacea</taxon>
        <taxon>Phlebobranchia</taxon>
        <taxon>Cionidae</taxon>
        <taxon>Ciona</taxon>
    </lineage>
</organism>
<evidence type="ECO:0000259" key="6">
    <source>
        <dbReference type="Pfam" id="PF00520"/>
    </source>
</evidence>
<feature type="transmembrane region" description="Helical" evidence="5">
    <location>
        <begin position="237"/>
        <end position="261"/>
    </location>
</feature>
<evidence type="ECO:0000313" key="7">
    <source>
        <dbReference type="Ensembl" id="ENSCINP00000031525.1"/>
    </source>
</evidence>
<dbReference type="SUPFAM" id="SSF81324">
    <property type="entry name" value="Voltage-gated potassium channels"/>
    <property type="match status" value="2"/>
</dbReference>
<evidence type="ECO:0000256" key="5">
    <source>
        <dbReference type="SAM" id="Phobius"/>
    </source>
</evidence>
<feature type="transmembrane region" description="Helical" evidence="5">
    <location>
        <begin position="105"/>
        <end position="125"/>
    </location>
</feature>
<feature type="transmembrane region" description="Helical" evidence="5">
    <location>
        <begin position="68"/>
        <end position="84"/>
    </location>
</feature>
<feature type="domain" description="Ion transport" evidence="6">
    <location>
        <begin position="389"/>
        <end position="634"/>
    </location>
</feature>
<feature type="domain" description="Ion transport" evidence="6">
    <location>
        <begin position="66"/>
        <end position="264"/>
    </location>
</feature>
<dbReference type="GO" id="GO:0016020">
    <property type="term" value="C:membrane"/>
    <property type="evidence" value="ECO:0007669"/>
    <property type="project" value="UniProtKB-SubCell"/>
</dbReference>
<reference evidence="8" key="1">
    <citation type="journal article" date="2002" name="Science">
        <title>The draft genome of Ciona intestinalis: insights into chordate and vertebrate origins.</title>
        <authorList>
            <person name="Dehal P."/>
            <person name="Satou Y."/>
            <person name="Campbell R.K."/>
            <person name="Chapman J."/>
            <person name="Degnan B."/>
            <person name="De Tomaso A."/>
            <person name="Davidson B."/>
            <person name="Di Gregorio A."/>
            <person name="Gelpke M."/>
            <person name="Goodstein D.M."/>
            <person name="Harafuji N."/>
            <person name="Hastings K.E."/>
            <person name="Ho I."/>
            <person name="Hotta K."/>
            <person name="Huang W."/>
            <person name="Kawashima T."/>
            <person name="Lemaire P."/>
            <person name="Martinez D."/>
            <person name="Meinertzhagen I.A."/>
            <person name="Necula S."/>
            <person name="Nonaka M."/>
            <person name="Putnam N."/>
            <person name="Rash S."/>
            <person name="Saiga H."/>
            <person name="Satake M."/>
            <person name="Terry A."/>
            <person name="Yamada L."/>
            <person name="Wang H.G."/>
            <person name="Awazu S."/>
            <person name="Azumi K."/>
            <person name="Boore J."/>
            <person name="Branno M."/>
            <person name="Chin-Bow S."/>
            <person name="DeSantis R."/>
            <person name="Doyle S."/>
            <person name="Francino P."/>
            <person name="Keys D.N."/>
            <person name="Haga S."/>
            <person name="Hayashi H."/>
            <person name="Hino K."/>
            <person name="Imai K.S."/>
            <person name="Inaba K."/>
            <person name="Kano S."/>
            <person name="Kobayashi K."/>
            <person name="Kobayashi M."/>
            <person name="Lee B.I."/>
            <person name="Makabe K.W."/>
            <person name="Manohar C."/>
            <person name="Matassi G."/>
            <person name="Medina M."/>
            <person name="Mochizuki Y."/>
            <person name="Mount S."/>
            <person name="Morishita T."/>
            <person name="Miura S."/>
            <person name="Nakayama A."/>
            <person name="Nishizaka S."/>
            <person name="Nomoto H."/>
            <person name="Ohta F."/>
            <person name="Oishi K."/>
            <person name="Rigoutsos I."/>
            <person name="Sano M."/>
            <person name="Sasaki A."/>
            <person name="Sasakura Y."/>
            <person name="Shoguchi E."/>
            <person name="Shin-i T."/>
            <person name="Spagnuolo A."/>
            <person name="Stainier D."/>
            <person name="Suzuki M.M."/>
            <person name="Tassy O."/>
            <person name="Takatori N."/>
            <person name="Tokuoka M."/>
            <person name="Yagi K."/>
            <person name="Yoshizaki F."/>
            <person name="Wada S."/>
            <person name="Zhang C."/>
            <person name="Hyatt P.D."/>
            <person name="Larimer F."/>
            <person name="Detter C."/>
            <person name="Doggett N."/>
            <person name="Glavina T."/>
            <person name="Hawkins T."/>
            <person name="Richardson P."/>
            <person name="Lucas S."/>
            <person name="Kohara Y."/>
            <person name="Levine M."/>
            <person name="Satoh N."/>
            <person name="Rokhsar D.S."/>
        </authorList>
    </citation>
    <scope>NUCLEOTIDE SEQUENCE [LARGE SCALE GENOMIC DNA]</scope>
</reference>
<dbReference type="FunCoup" id="H2XPE2">
    <property type="interactions" value="2"/>
</dbReference>
<dbReference type="EMBL" id="EAAA01001994">
    <property type="status" value="NOT_ANNOTATED_CDS"/>
    <property type="molecule type" value="Genomic_DNA"/>
</dbReference>
<protein>
    <recommendedName>
        <fullName evidence="6">Ion transport domain-containing protein</fullName>
    </recommendedName>
</protein>
<comment type="subcellular location">
    <subcellularLocation>
        <location evidence="1">Membrane</location>
        <topology evidence="1">Multi-pass membrane protein</topology>
    </subcellularLocation>
</comment>
<evidence type="ECO:0000256" key="2">
    <source>
        <dbReference type="ARBA" id="ARBA00022692"/>
    </source>
</evidence>
<evidence type="ECO:0000313" key="8">
    <source>
        <dbReference type="Proteomes" id="UP000008144"/>
    </source>
</evidence>
<dbReference type="HOGENOM" id="CLU_019500_0_0_1"/>
<dbReference type="PANTHER" id="PTHR46726:SF1">
    <property type="entry name" value="TWO-PORE CALCIUM CHANNEL 3"/>
    <property type="match status" value="1"/>
</dbReference>
<keyword evidence="4 5" id="KW-0472">Membrane</keyword>
<feature type="transmembrane region" description="Helical" evidence="5">
    <location>
        <begin position="168"/>
        <end position="190"/>
    </location>
</feature>
<dbReference type="InParanoid" id="H2XPE2"/>
<dbReference type="Proteomes" id="UP000008144">
    <property type="component" value="Chromosome 4"/>
</dbReference>
<proteinExistence type="predicted"/>
<name>H2XPE2_CIOIN</name>